<accession>A0A410K015</accession>
<evidence type="ECO:0000259" key="9">
    <source>
        <dbReference type="PROSITE" id="PS50928"/>
    </source>
</evidence>
<comment type="subcellular location">
    <subcellularLocation>
        <location evidence="1">Cell inner membrane</location>
        <topology evidence="1">Multi-pass membrane protein</topology>
    </subcellularLocation>
    <subcellularLocation>
        <location evidence="8">Cell membrane</location>
        <topology evidence="8">Multi-pass membrane protein</topology>
    </subcellularLocation>
</comment>
<dbReference type="Gene3D" id="1.10.3720.10">
    <property type="entry name" value="MetI-like"/>
    <property type="match status" value="1"/>
</dbReference>
<dbReference type="InterPro" id="IPR000515">
    <property type="entry name" value="MetI-like"/>
</dbReference>
<reference evidence="10 11" key="1">
    <citation type="submission" date="2019-01" db="EMBL/GenBank/DDBJ databases">
        <title>Geovibrio thiophilus DSM 11263, complete genome.</title>
        <authorList>
            <person name="Spring S."/>
            <person name="Bunk B."/>
            <person name="Sproer C."/>
        </authorList>
    </citation>
    <scope>NUCLEOTIDE SEQUENCE [LARGE SCALE GENOMIC DNA]</scope>
    <source>
        <strain evidence="10 11">DSM 11263</strain>
    </source>
</reference>
<keyword evidence="2 8" id="KW-0813">Transport</keyword>
<protein>
    <submittedName>
        <fullName evidence="10">ABC transporter permease</fullName>
    </submittedName>
</protein>
<dbReference type="Pfam" id="PF00528">
    <property type="entry name" value="BPD_transp_1"/>
    <property type="match status" value="1"/>
</dbReference>
<dbReference type="AlphaFoldDB" id="A0A410K015"/>
<dbReference type="GO" id="GO:0042884">
    <property type="term" value="P:microcin transport"/>
    <property type="evidence" value="ECO:0007669"/>
    <property type="project" value="TreeGrafter"/>
</dbReference>
<sequence length="343" mass="38304">MKISPLTRRRLKRFRENRRAWYSLLIFTALFALSLCAEIIANDKPLVMSYDGRLYFPVLFTYTESEFGGFFDTEADYKDPFMLDSIEEKGWAVWTPVRYSYDTINYETDTPPPTPPSLANPLGLDDQGRDVFARLLYGFRLSVLFGFMLTLVTSVIGVSVGALQGYYGGRADLWGQRFMEIWSGIPMLYLLIIASSMIRPGFWWLLLIMAVFGWMGLVGVVRAEFLKGRGLEYVQAARVLGVSDSVIMFRHILPNALVAAMTFLPFILSGSIGVLTSLDFLGFGMPPGSPSIGELLAAGKSNLHAPWLGVSAFVTVSLMLSLLVFIGEGMRDALDPRYTGNRK</sequence>
<dbReference type="RefSeq" id="WP_128467062.1">
    <property type="nucleotide sequence ID" value="NZ_CP035108.1"/>
</dbReference>
<evidence type="ECO:0000256" key="4">
    <source>
        <dbReference type="ARBA" id="ARBA00022519"/>
    </source>
</evidence>
<evidence type="ECO:0000256" key="8">
    <source>
        <dbReference type="RuleBase" id="RU363032"/>
    </source>
</evidence>
<keyword evidence="4" id="KW-0997">Cell inner membrane</keyword>
<feature type="transmembrane region" description="Helical" evidence="8">
    <location>
        <begin position="202"/>
        <end position="221"/>
    </location>
</feature>
<feature type="transmembrane region" description="Helical" evidence="8">
    <location>
        <begin position="21"/>
        <end position="41"/>
    </location>
</feature>
<evidence type="ECO:0000256" key="1">
    <source>
        <dbReference type="ARBA" id="ARBA00004429"/>
    </source>
</evidence>
<proteinExistence type="inferred from homology"/>
<evidence type="ECO:0000313" key="11">
    <source>
        <dbReference type="Proteomes" id="UP000287502"/>
    </source>
</evidence>
<dbReference type="FunFam" id="1.10.3720.10:FF:000005">
    <property type="entry name" value="Microcin C ABC transporter permease"/>
    <property type="match status" value="1"/>
</dbReference>
<feature type="domain" description="ABC transmembrane type-1" evidence="9">
    <location>
        <begin position="139"/>
        <end position="328"/>
    </location>
</feature>
<feature type="transmembrane region" description="Helical" evidence="8">
    <location>
        <begin position="178"/>
        <end position="196"/>
    </location>
</feature>
<dbReference type="Proteomes" id="UP000287502">
    <property type="component" value="Chromosome"/>
</dbReference>
<dbReference type="GO" id="GO:0055085">
    <property type="term" value="P:transmembrane transport"/>
    <property type="evidence" value="ECO:0007669"/>
    <property type="project" value="InterPro"/>
</dbReference>
<dbReference type="PANTHER" id="PTHR30325">
    <property type="entry name" value="MEMBRANE COMPONENT OF ABC TRANSPORTER"/>
    <property type="match status" value="1"/>
</dbReference>
<keyword evidence="11" id="KW-1185">Reference proteome</keyword>
<evidence type="ECO:0000256" key="5">
    <source>
        <dbReference type="ARBA" id="ARBA00022692"/>
    </source>
</evidence>
<dbReference type="PANTHER" id="PTHR30325:SF0">
    <property type="entry name" value="INNER MEMBRANE ABC TRANSPORTER PERMEASE PROTEIN YEJE"/>
    <property type="match status" value="1"/>
</dbReference>
<dbReference type="PROSITE" id="PS50928">
    <property type="entry name" value="ABC_TM1"/>
    <property type="match status" value="1"/>
</dbReference>
<dbReference type="GO" id="GO:0005886">
    <property type="term" value="C:plasma membrane"/>
    <property type="evidence" value="ECO:0007669"/>
    <property type="project" value="UniProtKB-SubCell"/>
</dbReference>
<feature type="transmembrane region" description="Helical" evidence="8">
    <location>
        <begin position="305"/>
        <end position="327"/>
    </location>
</feature>
<dbReference type="NCBIfam" id="NF011596">
    <property type="entry name" value="PRK15021.1"/>
    <property type="match status" value="1"/>
</dbReference>
<dbReference type="OrthoDB" id="9766870at2"/>
<dbReference type="SUPFAM" id="SSF161098">
    <property type="entry name" value="MetI-like"/>
    <property type="match status" value="1"/>
</dbReference>
<dbReference type="InterPro" id="IPR035906">
    <property type="entry name" value="MetI-like_sf"/>
</dbReference>
<evidence type="ECO:0000313" key="10">
    <source>
        <dbReference type="EMBL" id="QAR33776.1"/>
    </source>
</evidence>
<comment type="similarity">
    <text evidence="8">Belongs to the binding-protein-dependent transport system permease family.</text>
</comment>
<keyword evidence="7 8" id="KW-0472">Membrane</keyword>
<feature type="transmembrane region" description="Helical" evidence="8">
    <location>
        <begin position="257"/>
        <end position="285"/>
    </location>
</feature>
<feature type="transmembrane region" description="Helical" evidence="8">
    <location>
        <begin position="143"/>
        <end position="166"/>
    </location>
</feature>
<keyword evidence="5 8" id="KW-0812">Transmembrane</keyword>
<evidence type="ECO:0000256" key="6">
    <source>
        <dbReference type="ARBA" id="ARBA00022989"/>
    </source>
</evidence>
<evidence type="ECO:0000256" key="3">
    <source>
        <dbReference type="ARBA" id="ARBA00022475"/>
    </source>
</evidence>
<organism evidence="10 11">
    <name type="scientific">Geovibrio thiophilus</name>
    <dbReference type="NCBI Taxonomy" id="139438"/>
    <lineage>
        <taxon>Bacteria</taxon>
        <taxon>Pseudomonadati</taxon>
        <taxon>Deferribacterota</taxon>
        <taxon>Deferribacteres</taxon>
        <taxon>Deferribacterales</taxon>
        <taxon>Geovibrionaceae</taxon>
        <taxon>Geovibrio</taxon>
    </lineage>
</organism>
<dbReference type="EMBL" id="CP035108">
    <property type="protein sequence ID" value="QAR33776.1"/>
    <property type="molecule type" value="Genomic_DNA"/>
</dbReference>
<name>A0A410K015_9BACT</name>
<evidence type="ECO:0000256" key="2">
    <source>
        <dbReference type="ARBA" id="ARBA00022448"/>
    </source>
</evidence>
<keyword evidence="6 8" id="KW-1133">Transmembrane helix</keyword>
<dbReference type="KEGG" id="gtl:EP073_10280"/>
<keyword evidence="3" id="KW-1003">Cell membrane</keyword>
<evidence type="ECO:0000256" key="7">
    <source>
        <dbReference type="ARBA" id="ARBA00023136"/>
    </source>
</evidence>
<gene>
    <name evidence="10" type="ORF">EP073_10280</name>
</gene>
<dbReference type="CDD" id="cd06261">
    <property type="entry name" value="TM_PBP2"/>
    <property type="match status" value="1"/>
</dbReference>